<evidence type="ECO:0000259" key="7">
    <source>
        <dbReference type="SMART" id="SM00226"/>
    </source>
</evidence>
<proteinExistence type="inferred from homology"/>
<dbReference type="EMBL" id="ACWF01000122">
    <property type="protein sequence ID" value="EHL76579.1"/>
    <property type="molecule type" value="Genomic_DNA"/>
</dbReference>
<keyword evidence="9" id="KW-1185">Reference proteome</keyword>
<organism evidence="8 9">
    <name type="scientific">Bacillus smithii 7_3_47FAA</name>
    <dbReference type="NCBI Taxonomy" id="665952"/>
    <lineage>
        <taxon>Bacteria</taxon>
        <taxon>Bacillati</taxon>
        <taxon>Bacillota</taxon>
        <taxon>Bacilli</taxon>
        <taxon>Bacillales</taxon>
        <taxon>Bacillaceae</taxon>
        <taxon>Bacillus</taxon>
    </lineage>
</organism>
<comment type="caution">
    <text evidence="8">The sequence shown here is derived from an EMBL/GenBank/DDBJ whole genome shotgun (WGS) entry which is preliminary data.</text>
</comment>
<dbReference type="PANTHER" id="PTHR11717">
    <property type="entry name" value="LOW MOLECULAR WEIGHT PROTEIN TYROSINE PHOSPHATASE"/>
    <property type="match status" value="1"/>
</dbReference>
<dbReference type="InterPro" id="IPR050438">
    <property type="entry name" value="LMW_PTPase"/>
</dbReference>
<evidence type="ECO:0000313" key="9">
    <source>
        <dbReference type="Proteomes" id="UP000011747"/>
    </source>
</evidence>
<evidence type="ECO:0000313" key="8">
    <source>
        <dbReference type="EMBL" id="EHL76579.1"/>
    </source>
</evidence>
<dbReference type="InterPro" id="IPR023485">
    <property type="entry name" value="Ptyr_pPase"/>
</dbReference>
<dbReference type="AlphaFoldDB" id="G9QN12"/>
<dbReference type="Gene3D" id="3.40.50.2300">
    <property type="match status" value="1"/>
</dbReference>
<keyword evidence="3" id="KW-0378">Hydrolase</keyword>
<feature type="active site" description="Nucleophile" evidence="6">
    <location>
        <position position="8"/>
    </location>
</feature>
<dbReference type="PANTHER" id="PTHR11717:SF7">
    <property type="entry name" value="LOW MOLECULAR WEIGHT PHOSPHOTYROSINE PROTEIN PHOSPHATASE"/>
    <property type="match status" value="1"/>
</dbReference>
<feature type="domain" description="Phosphotyrosine protein phosphatase I" evidence="7">
    <location>
        <begin position="2"/>
        <end position="149"/>
    </location>
</feature>
<dbReference type="SUPFAM" id="SSF52788">
    <property type="entry name" value="Phosphotyrosine protein phosphatases I"/>
    <property type="match status" value="1"/>
</dbReference>
<dbReference type="HOGENOM" id="CLU_071415_2_3_9"/>
<protein>
    <recommendedName>
        <fullName evidence="2">protein-tyrosine-phosphatase</fullName>
        <ecNumber evidence="2">3.1.3.48</ecNumber>
    </recommendedName>
</protein>
<dbReference type="CDD" id="cd16343">
    <property type="entry name" value="LMWPTP"/>
    <property type="match status" value="1"/>
</dbReference>
<name>G9QN12_9BACI</name>
<feature type="active site" description="Proton donor" evidence="6">
    <location>
        <position position="125"/>
    </location>
</feature>
<dbReference type="PRINTS" id="PR00719">
    <property type="entry name" value="LMWPTPASE"/>
</dbReference>
<evidence type="ECO:0000256" key="4">
    <source>
        <dbReference type="ARBA" id="ARBA00022912"/>
    </source>
</evidence>
<feature type="active site" evidence="6">
    <location>
        <position position="14"/>
    </location>
</feature>
<dbReference type="InterPro" id="IPR036196">
    <property type="entry name" value="Ptyr_pPase_sf"/>
</dbReference>
<dbReference type="Pfam" id="PF01451">
    <property type="entry name" value="LMWPc"/>
    <property type="match status" value="1"/>
</dbReference>
<accession>G9QN12</accession>
<dbReference type="PATRIC" id="fig|665952.3.peg.2503"/>
<dbReference type="SMART" id="SM00226">
    <property type="entry name" value="LMWPc"/>
    <property type="match status" value="1"/>
</dbReference>
<evidence type="ECO:0000256" key="2">
    <source>
        <dbReference type="ARBA" id="ARBA00013064"/>
    </source>
</evidence>
<evidence type="ECO:0000256" key="5">
    <source>
        <dbReference type="ARBA" id="ARBA00051722"/>
    </source>
</evidence>
<comment type="similarity">
    <text evidence="1">Belongs to the low molecular weight phosphotyrosine protein phosphatase family.</text>
</comment>
<dbReference type="RefSeq" id="WP_003354691.1">
    <property type="nucleotide sequence ID" value="NZ_JH414757.1"/>
</dbReference>
<dbReference type="GO" id="GO:0004725">
    <property type="term" value="F:protein tyrosine phosphatase activity"/>
    <property type="evidence" value="ECO:0007669"/>
    <property type="project" value="UniProtKB-EC"/>
</dbReference>
<gene>
    <name evidence="8" type="ORF">HMPREF1015_00929</name>
</gene>
<evidence type="ECO:0000256" key="3">
    <source>
        <dbReference type="ARBA" id="ARBA00022801"/>
    </source>
</evidence>
<dbReference type="EC" id="3.1.3.48" evidence="2"/>
<evidence type="ECO:0000256" key="6">
    <source>
        <dbReference type="PIRSR" id="PIRSR617867-1"/>
    </source>
</evidence>
<evidence type="ECO:0000256" key="1">
    <source>
        <dbReference type="ARBA" id="ARBA00011063"/>
    </source>
</evidence>
<sequence length="156" mass="17770">MIHVLFVCLGNICRSPMAEAMFRDMVKREKLDQKIAVDSAGIGGWHIGESPHHGTLSILKKYQINHEGLVARQVQREDLNKFDYIVAMDQSNVDDLHKLAGDASTTHIIRLLDLVEESEQKDVPDPYFTGNFEEVYELIKKGCDRLLALIKKEHNL</sequence>
<reference evidence="8 9" key="1">
    <citation type="submission" date="2011-09" db="EMBL/GenBank/DDBJ databases">
        <title>The Genome Sequence of Bacillus smithii 7_3_47FAA.</title>
        <authorList>
            <consortium name="The Broad Institute Genome Sequencing Platform"/>
            <person name="Earl A."/>
            <person name="Ward D."/>
            <person name="Feldgarden M."/>
            <person name="Gevers D."/>
            <person name="Daigneault M."/>
            <person name="Strauss J."/>
            <person name="Allen-Vercoe E."/>
            <person name="Young S.K."/>
            <person name="Zeng Q."/>
            <person name="Gargeya S."/>
            <person name="Fitzgerald M."/>
            <person name="Haas B."/>
            <person name="Abouelleil A."/>
            <person name="Alvarado L."/>
            <person name="Arachchi H.M."/>
            <person name="Berlin A."/>
            <person name="Brown A."/>
            <person name="Chapman S.B."/>
            <person name="Chen Z."/>
            <person name="Dunbar C."/>
            <person name="Freedman E."/>
            <person name="Gearin G."/>
            <person name="Goldberg J."/>
            <person name="Griggs A."/>
            <person name="Gujja S."/>
            <person name="Heiman D."/>
            <person name="Howarth C."/>
            <person name="Larson L."/>
            <person name="Lui A."/>
            <person name="MacDonald P.J.P."/>
            <person name="Montmayeur A."/>
            <person name="Murphy C."/>
            <person name="Neiman D."/>
            <person name="Pearson M."/>
            <person name="Priest M."/>
            <person name="Roberts A."/>
            <person name="Saif S."/>
            <person name="Shea T."/>
            <person name="Shenoy N."/>
            <person name="Sisk P."/>
            <person name="Stolte C."/>
            <person name="Sykes S."/>
            <person name="Wortman J."/>
            <person name="Nusbaum C."/>
            <person name="Birren B."/>
        </authorList>
    </citation>
    <scope>NUCLEOTIDE SEQUENCE [LARGE SCALE GENOMIC DNA]</scope>
    <source>
        <strain evidence="8 9">7_3_47FAA</strain>
    </source>
</reference>
<dbReference type="FunFam" id="3.40.50.2300:FF:000113">
    <property type="entry name" value="Low molecular weight protein-tyrosine-phosphatase"/>
    <property type="match status" value="1"/>
</dbReference>
<dbReference type="Proteomes" id="UP000011747">
    <property type="component" value="Unassembled WGS sequence"/>
</dbReference>
<keyword evidence="4" id="KW-0904">Protein phosphatase</keyword>
<comment type="catalytic activity">
    <reaction evidence="5">
        <text>O-phospho-L-tyrosyl-[protein] + H2O = L-tyrosyl-[protein] + phosphate</text>
        <dbReference type="Rhea" id="RHEA:10684"/>
        <dbReference type="Rhea" id="RHEA-COMP:10136"/>
        <dbReference type="Rhea" id="RHEA-COMP:20101"/>
        <dbReference type="ChEBI" id="CHEBI:15377"/>
        <dbReference type="ChEBI" id="CHEBI:43474"/>
        <dbReference type="ChEBI" id="CHEBI:46858"/>
        <dbReference type="ChEBI" id="CHEBI:61978"/>
        <dbReference type="EC" id="3.1.3.48"/>
    </reaction>
</comment>
<dbReference type="InterPro" id="IPR017867">
    <property type="entry name" value="Tyr_phospatase_low_mol_wt"/>
</dbReference>